<dbReference type="SUPFAM" id="SSF53822">
    <property type="entry name" value="Periplasmic binding protein-like I"/>
    <property type="match status" value="1"/>
</dbReference>
<organism evidence="6 7">
    <name type="scientific">Corynebacterium hansenii</name>
    <dbReference type="NCBI Taxonomy" id="394964"/>
    <lineage>
        <taxon>Bacteria</taxon>
        <taxon>Bacillati</taxon>
        <taxon>Actinomycetota</taxon>
        <taxon>Actinomycetes</taxon>
        <taxon>Mycobacteriales</taxon>
        <taxon>Corynebacteriaceae</taxon>
        <taxon>Corynebacterium</taxon>
    </lineage>
</organism>
<sequence>MASIAAELGVSRTTVSNAYNRPDQLSPELRERILAQAEAQGYPGPDPMARSLRMRRVGAVGVLFTEQLSFAFDDPASVDFLAGLAEECGRRGDSLLVIPASSAECGDGETERRDDGPARTSSPEPASPDPRMLIRQAVVDSFVVYSVAEDDPFLKAVLERGLPTVICDQPTCEDGVPFVGIDDREAIKPAVRHLTELGHRDIGVLSVRLSRLRNDGPVSAERLAGARHHVQRSRVEGALEALGEAGIDAAGVPIVERHLNDPENNYDAARELLTSHPHLTAVACTTDTQALGVLRYANDHGIRIPEDLSVTGFDGIEAARHSGITTVIQPNRDKGRAAGAALAGGEARVILPTEFLPGRTTAPPRG</sequence>
<evidence type="ECO:0000256" key="1">
    <source>
        <dbReference type="ARBA" id="ARBA00023015"/>
    </source>
</evidence>
<dbReference type="Proteomes" id="UP001595751">
    <property type="component" value="Unassembled WGS sequence"/>
</dbReference>
<evidence type="ECO:0000259" key="5">
    <source>
        <dbReference type="PROSITE" id="PS50932"/>
    </source>
</evidence>
<dbReference type="EMBL" id="JBHRZN010000003">
    <property type="protein sequence ID" value="MFC3850416.1"/>
    <property type="molecule type" value="Genomic_DNA"/>
</dbReference>
<accession>A0ABV7ZQN2</accession>
<dbReference type="CDD" id="cd06279">
    <property type="entry name" value="PBP1_LacI-like"/>
    <property type="match status" value="1"/>
</dbReference>
<name>A0ABV7ZQN2_9CORY</name>
<evidence type="ECO:0000313" key="7">
    <source>
        <dbReference type="Proteomes" id="UP001595751"/>
    </source>
</evidence>
<evidence type="ECO:0000256" key="4">
    <source>
        <dbReference type="SAM" id="MobiDB-lite"/>
    </source>
</evidence>
<dbReference type="InterPro" id="IPR000843">
    <property type="entry name" value="HTH_LacI"/>
</dbReference>
<keyword evidence="3" id="KW-0804">Transcription</keyword>
<dbReference type="PROSITE" id="PS50932">
    <property type="entry name" value="HTH_LACI_2"/>
    <property type="match status" value="1"/>
</dbReference>
<feature type="region of interest" description="Disordered" evidence="4">
    <location>
        <begin position="101"/>
        <end position="131"/>
    </location>
</feature>
<dbReference type="GO" id="GO:0003677">
    <property type="term" value="F:DNA binding"/>
    <property type="evidence" value="ECO:0007669"/>
    <property type="project" value="UniProtKB-KW"/>
</dbReference>
<dbReference type="PANTHER" id="PTHR30146">
    <property type="entry name" value="LACI-RELATED TRANSCRIPTIONAL REPRESSOR"/>
    <property type="match status" value="1"/>
</dbReference>
<keyword evidence="7" id="KW-1185">Reference proteome</keyword>
<dbReference type="Gene3D" id="3.40.50.2300">
    <property type="match status" value="2"/>
</dbReference>
<dbReference type="RefSeq" id="WP_290293508.1">
    <property type="nucleotide sequence ID" value="NZ_CP047211.1"/>
</dbReference>
<evidence type="ECO:0000313" key="6">
    <source>
        <dbReference type="EMBL" id="MFC3850416.1"/>
    </source>
</evidence>
<dbReference type="SMART" id="SM00354">
    <property type="entry name" value="HTH_LACI"/>
    <property type="match status" value="1"/>
</dbReference>
<dbReference type="PANTHER" id="PTHR30146:SF138">
    <property type="entry name" value="TRANSCRIPTIONAL REGULATORY PROTEIN"/>
    <property type="match status" value="1"/>
</dbReference>
<dbReference type="Gene3D" id="1.10.260.40">
    <property type="entry name" value="lambda repressor-like DNA-binding domains"/>
    <property type="match status" value="1"/>
</dbReference>
<dbReference type="InterPro" id="IPR010982">
    <property type="entry name" value="Lambda_DNA-bd_dom_sf"/>
</dbReference>
<dbReference type="InterPro" id="IPR028082">
    <property type="entry name" value="Peripla_BP_I"/>
</dbReference>
<proteinExistence type="predicted"/>
<dbReference type="SUPFAM" id="SSF47413">
    <property type="entry name" value="lambda repressor-like DNA-binding domains"/>
    <property type="match status" value="1"/>
</dbReference>
<reference evidence="7" key="1">
    <citation type="journal article" date="2019" name="Int. J. Syst. Evol. Microbiol.">
        <title>The Global Catalogue of Microorganisms (GCM) 10K type strain sequencing project: providing services to taxonomists for standard genome sequencing and annotation.</title>
        <authorList>
            <consortium name="The Broad Institute Genomics Platform"/>
            <consortium name="The Broad Institute Genome Sequencing Center for Infectious Disease"/>
            <person name="Wu L."/>
            <person name="Ma J."/>
        </authorList>
    </citation>
    <scope>NUCLEOTIDE SEQUENCE [LARGE SCALE GENOMIC DNA]</scope>
    <source>
        <strain evidence="7">CCUG 53252</strain>
    </source>
</reference>
<dbReference type="CDD" id="cd01392">
    <property type="entry name" value="HTH_LacI"/>
    <property type="match status" value="1"/>
</dbReference>
<keyword evidence="2 6" id="KW-0238">DNA-binding</keyword>
<evidence type="ECO:0000256" key="2">
    <source>
        <dbReference type="ARBA" id="ARBA00023125"/>
    </source>
</evidence>
<keyword evidence="1" id="KW-0805">Transcription regulation</keyword>
<protein>
    <submittedName>
        <fullName evidence="6">LacI family DNA-binding transcriptional regulator</fullName>
    </submittedName>
</protein>
<dbReference type="InterPro" id="IPR046335">
    <property type="entry name" value="LacI/GalR-like_sensor"/>
</dbReference>
<feature type="domain" description="HTH lacI-type" evidence="5">
    <location>
        <begin position="1"/>
        <end position="54"/>
    </location>
</feature>
<dbReference type="Pfam" id="PF13377">
    <property type="entry name" value="Peripla_BP_3"/>
    <property type="match status" value="1"/>
</dbReference>
<comment type="caution">
    <text evidence="6">The sequence shown here is derived from an EMBL/GenBank/DDBJ whole genome shotgun (WGS) entry which is preliminary data.</text>
</comment>
<gene>
    <name evidence="6" type="ORF">ACFORJ_09620</name>
</gene>
<evidence type="ECO:0000256" key="3">
    <source>
        <dbReference type="ARBA" id="ARBA00023163"/>
    </source>
</evidence>